<keyword evidence="8" id="KW-1185">Reference proteome</keyword>
<dbReference type="Proteomes" id="UP001582793">
    <property type="component" value="Unassembled WGS sequence"/>
</dbReference>
<feature type="domain" description="DUF5931" evidence="6">
    <location>
        <begin position="5"/>
        <end position="170"/>
    </location>
</feature>
<feature type="transmembrane region" description="Helical" evidence="4">
    <location>
        <begin position="12"/>
        <end position="30"/>
    </location>
</feature>
<organism evidence="7 8">
    <name type="scientific">Polymorphospora lycopeni</name>
    <dbReference type="NCBI Taxonomy" id="3140240"/>
    <lineage>
        <taxon>Bacteria</taxon>
        <taxon>Bacillati</taxon>
        <taxon>Actinomycetota</taxon>
        <taxon>Actinomycetes</taxon>
        <taxon>Micromonosporales</taxon>
        <taxon>Micromonosporaceae</taxon>
        <taxon>Polymorphospora</taxon>
    </lineage>
</organism>
<evidence type="ECO:0000259" key="6">
    <source>
        <dbReference type="Pfam" id="PF19354"/>
    </source>
</evidence>
<gene>
    <name evidence="7" type="ORF">AAFH96_20830</name>
</gene>
<feature type="transmembrane region" description="Helical" evidence="4">
    <location>
        <begin position="68"/>
        <end position="89"/>
    </location>
</feature>
<dbReference type="EMBL" id="JBCGDC010000062">
    <property type="protein sequence ID" value="MFB6395536.1"/>
    <property type="molecule type" value="Genomic_DNA"/>
</dbReference>
<dbReference type="PANTHER" id="PTHR24421:SF61">
    <property type="entry name" value="OXYGEN SENSOR HISTIDINE KINASE NREB"/>
    <property type="match status" value="1"/>
</dbReference>
<dbReference type="SUPFAM" id="SSF55874">
    <property type="entry name" value="ATPase domain of HSP90 chaperone/DNA topoisomerase II/histidine kinase"/>
    <property type="match status" value="1"/>
</dbReference>
<keyword evidence="4" id="KW-0812">Transmembrane</keyword>
<keyword evidence="4" id="KW-0472">Membrane</keyword>
<feature type="transmembrane region" description="Helical" evidence="4">
    <location>
        <begin position="42"/>
        <end position="61"/>
    </location>
</feature>
<dbReference type="InterPro" id="IPR036890">
    <property type="entry name" value="HATPase_C_sf"/>
</dbReference>
<dbReference type="InterPro" id="IPR045975">
    <property type="entry name" value="DUF5931"/>
</dbReference>
<dbReference type="NCBIfam" id="NF047322">
    <property type="entry name" value="HK_morpho_MacS"/>
    <property type="match status" value="1"/>
</dbReference>
<evidence type="ECO:0000256" key="2">
    <source>
        <dbReference type="ARBA" id="ARBA00022777"/>
    </source>
</evidence>
<name>A0ABV5CWY7_9ACTN</name>
<evidence type="ECO:0000256" key="4">
    <source>
        <dbReference type="SAM" id="Phobius"/>
    </source>
</evidence>
<dbReference type="InterPro" id="IPR003594">
    <property type="entry name" value="HATPase_dom"/>
</dbReference>
<dbReference type="Gene3D" id="3.30.565.10">
    <property type="entry name" value="Histidine kinase-like ATPase, C-terminal domain"/>
    <property type="match status" value="1"/>
</dbReference>
<keyword evidence="2" id="KW-0418">Kinase</keyword>
<keyword evidence="4" id="KW-1133">Transmembrane helix</keyword>
<proteinExistence type="predicted"/>
<evidence type="ECO:0000313" key="8">
    <source>
        <dbReference type="Proteomes" id="UP001582793"/>
    </source>
</evidence>
<comment type="caution">
    <text evidence="7">The sequence shown here is derived from an EMBL/GenBank/DDBJ whole genome shotgun (WGS) entry which is preliminary data.</text>
</comment>
<evidence type="ECO:0000256" key="3">
    <source>
        <dbReference type="ARBA" id="ARBA00023012"/>
    </source>
</evidence>
<sequence length="379" mass="40000">MGPGSLQQPMWRAIAVFRFAALAYVLVIVARDVRDYTRPLAALPVLVVLLGWTVATAYAYARPVWRRWPLLGADLLMSVAVLVVTPWVVGRTALNAGAPTLGVAWQAGPVLTWAVSGGRRRGVVAALVVGGADLAVRERLTRSSLTGTALMLLAALAVGHVVRLTSAAEERWQRAVALEAATREREAATRERERLARGIHDSVLQVLALVQRRGAHLDGEAGELARLAGEQEEALRALIAREPADDDGQLLDLRTLIGRYTSPLVSVATPATPVRLPAGTAREIGAAVGAALDNVERHCGPQARAWVLVEDEGGAVIVSVRDEGPGLPPGRLDEAAGQGRLGVAQSIRGRIGDLGGTVTITSVAGEGTEVELTVPRLDP</sequence>
<dbReference type="PANTHER" id="PTHR24421">
    <property type="entry name" value="NITRATE/NITRITE SENSOR PROTEIN NARX-RELATED"/>
    <property type="match status" value="1"/>
</dbReference>
<accession>A0ABV5CWY7</accession>
<feature type="domain" description="Histidine kinase/HSP90-like ATPase" evidence="5">
    <location>
        <begin position="283"/>
        <end position="376"/>
    </location>
</feature>
<reference evidence="7 8" key="1">
    <citation type="submission" date="2024-04" db="EMBL/GenBank/DDBJ databases">
        <title>Polymorphospora sp. isolated from Baiyangdian Lake in Xiong'an New Area.</title>
        <authorList>
            <person name="Zhang X."/>
            <person name="Liu J."/>
        </authorList>
    </citation>
    <scope>NUCLEOTIDE SEQUENCE [LARGE SCALE GENOMIC DNA]</scope>
    <source>
        <strain evidence="7 8">2-325</strain>
    </source>
</reference>
<keyword evidence="1" id="KW-0808">Transferase</keyword>
<evidence type="ECO:0000259" key="5">
    <source>
        <dbReference type="Pfam" id="PF02518"/>
    </source>
</evidence>
<protein>
    <submittedName>
        <fullName evidence="7">DUF5931 domain-containing protein</fullName>
    </submittedName>
</protein>
<dbReference type="InterPro" id="IPR050482">
    <property type="entry name" value="Sensor_HK_TwoCompSys"/>
</dbReference>
<dbReference type="Pfam" id="PF02518">
    <property type="entry name" value="HATPase_c"/>
    <property type="match status" value="1"/>
</dbReference>
<evidence type="ECO:0000313" key="7">
    <source>
        <dbReference type="EMBL" id="MFB6395536.1"/>
    </source>
</evidence>
<dbReference type="Pfam" id="PF19354">
    <property type="entry name" value="DUF5931"/>
    <property type="match status" value="1"/>
</dbReference>
<keyword evidence="3" id="KW-0902">Two-component regulatory system</keyword>
<evidence type="ECO:0000256" key="1">
    <source>
        <dbReference type="ARBA" id="ARBA00022679"/>
    </source>
</evidence>